<dbReference type="SUPFAM" id="SSF81901">
    <property type="entry name" value="HCP-like"/>
    <property type="match status" value="3"/>
</dbReference>
<dbReference type="AlphaFoldDB" id="A0A510JPY4"/>
<feature type="chain" id="PRO_5022155859" description="Tetratricopeptide repeat protein" evidence="1">
    <location>
        <begin position="23"/>
        <end position="464"/>
    </location>
</feature>
<evidence type="ECO:0000313" key="2">
    <source>
        <dbReference type="EMBL" id="BBM40435.1"/>
    </source>
</evidence>
<dbReference type="InterPro" id="IPR006597">
    <property type="entry name" value="Sel1-like"/>
</dbReference>
<dbReference type="InterPro" id="IPR019734">
    <property type="entry name" value="TPR_rpt"/>
</dbReference>
<dbReference type="RefSeq" id="WP_018450376.1">
    <property type="nucleotide sequence ID" value="NZ_AP019827.1"/>
</dbReference>
<reference evidence="2 3" key="1">
    <citation type="submission" date="2019-07" db="EMBL/GenBank/DDBJ databases">
        <title>Complete Genome Sequence of Leptotrichia shahii Strain JCM 16776.</title>
        <authorList>
            <person name="Watanabe S."/>
            <person name="Cui L."/>
        </authorList>
    </citation>
    <scope>NUCLEOTIDE SEQUENCE [LARGE SCALE GENOMIC DNA]</scope>
    <source>
        <strain evidence="2 3">JCM16776</strain>
    </source>
</reference>
<evidence type="ECO:0000256" key="1">
    <source>
        <dbReference type="SAM" id="SignalP"/>
    </source>
</evidence>
<feature type="signal peptide" evidence="1">
    <location>
        <begin position="1"/>
        <end position="22"/>
    </location>
</feature>
<dbReference type="KEGG" id="lsz:JCM16776_0655"/>
<proteinExistence type="predicted"/>
<keyword evidence="3" id="KW-1185">Reference proteome</keyword>
<protein>
    <recommendedName>
        <fullName evidence="4">Tetratricopeptide repeat protein</fullName>
    </recommendedName>
</protein>
<keyword evidence="1" id="KW-0732">Signal</keyword>
<evidence type="ECO:0000313" key="3">
    <source>
        <dbReference type="Proteomes" id="UP000322617"/>
    </source>
</evidence>
<dbReference type="EMBL" id="AP019827">
    <property type="protein sequence ID" value="BBM40435.1"/>
    <property type="molecule type" value="Genomic_DNA"/>
</dbReference>
<dbReference type="Gene3D" id="1.25.40.10">
    <property type="entry name" value="Tetratricopeptide repeat domain"/>
    <property type="match status" value="3"/>
</dbReference>
<dbReference type="SMART" id="SM00671">
    <property type="entry name" value="SEL1"/>
    <property type="match status" value="4"/>
</dbReference>
<organism evidence="2 3">
    <name type="scientific">Leptotrichia shahii</name>
    <dbReference type="NCBI Taxonomy" id="157691"/>
    <lineage>
        <taxon>Bacteria</taxon>
        <taxon>Fusobacteriati</taxon>
        <taxon>Fusobacteriota</taxon>
        <taxon>Fusobacteriia</taxon>
        <taxon>Fusobacteriales</taxon>
        <taxon>Leptotrichiaceae</taxon>
        <taxon>Leptotrichia</taxon>
    </lineage>
</organism>
<dbReference type="InterPro" id="IPR011990">
    <property type="entry name" value="TPR-like_helical_dom_sf"/>
</dbReference>
<dbReference type="PANTHER" id="PTHR11102">
    <property type="entry name" value="SEL-1-LIKE PROTEIN"/>
    <property type="match status" value="1"/>
</dbReference>
<dbReference type="OrthoDB" id="78808at2"/>
<dbReference type="SMART" id="SM00028">
    <property type="entry name" value="TPR"/>
    <property type="match status" value="5"/>
</dbReference>
<dbReference type="Proteomes" id="UP000322617">
    <property type="component" value="Chromosome"/>
</dbReference>
<accession>A0A510JPY4</accession>
<name>A0A510JPY4_9FUSO</name>
<sequence length="464" mass="53761">MKKCIYILFVLLFLVSCSKNDAGYDALEKGLIGILEKKDYEYIMKNINESAKAGNEDVYGLAYTYLAENGSMFFNKYMKKSKGIAEYYQALLLQQTNGDELQILDLLENSAKQGNIKAYYMIGNIYENRLQFTKAQEYLKKGRDAGEIYSLYSYEYNKKLMKFYKRIEELNQKLNDGTITSEEKKELGTLVLEKVSNPEKAYDILKDFLSENYSPALYAKAKLLEKDDKDEEAVQIYNQIFTQDKYYLAAFELASRLVKDKKNYDLALKILDDTNSDEVLILGYKGFIYENLKDFSKAEEFYQKAANKDDIDAMNYLGRLYETQKEMKKAKNIYNKAYMLGSISAGYKLAYILEDEEKEKNPPVSNNDNEPAKRNKEAKKILERLANSGDDYSMVDLSLYYPENDKMVRILNLEAAAKLNTTAFYNLGVYYYNKKNKDKAKFYFKVAKENGYDIGDVFSAYIAE</sequence>
<dbReference type="Pfam" id="PF13181">
    <property type="entry name" value="TPR_8"/>
    <property type="match status" value="4"/>
</dbReference>
<dbReference type="InterPro" id="IPR050767">
    <property type="entry name" value="Sel1_AlgK"/>
</dbReference>
<dbReference type="STRING" id="1122172.GCA_000373045_00746"/>
<gene>
    <name evidence="2" type="ORF">JCM16776_0655</name>
</gene>
<dbReference type="PANTHER" id="PTHR11102:SF160">
    <property type="entry name" value="ERAD-ASSOCIATED E3 UBIQUITIN-PROTEIN LIGASE COMPONENT HRD3"/>
    <property type="match status" value="1"/>
</dbReference>
<dbReference type="PROSITE" id="PS51257">
    <property type="entry name" value="PROKAR_LIPOPROTEIN"/>
    <property type="match status" value="1"/>
</dbReference>
<evidence type="ECO:0008006" key="4">
    <source>
        <dbReference type="Google" id="ProtNLM"/>
    </source>
</evidence>